<gene>
    <name evidence="3" type="primary">Gm10091</name>
</gene>
<dbReference type="EMBL" id="AK051890">
    <property type="protein sequence ID" value="BAC34802.1"/>
    <property type="molecule type" value="mRNA"/>
</dbReference>
<sequence>MMLLPSQLSIKVTLHTTQALGCQGGCRSRKAPSFLSRDELGLGEGGRVGLKLSTSLSELPSPLGSAGLTSWKRCLTAGAGRPKPQRVSRSQHVFVGVQAWHSPDKCTPGWGLEGPGEEKAGKGSEQSHFVSP</sequence>
<dbReference type="AlphaFoldDB" id="Q8BPY7"/>
<reference evidence="2" key="4">
    <citation type="journal article" date="2001" name="Nature">
        <title>Functional annotation of a full-length mouse cDNA collection.</title>
        <authorList>
            <consortium name="The RIKEN Genome Exploration Research Group Phase II Team and the FANTOM Consortium"/>
        </authorList>
    </citation>
    <scope>NUCLEOTIDE SEQUENCE</scope>
    <source>
        <strain evidence="2">C57BL/6J</strain>
        <tissue evidence="2">Eyeball</tissue>
    </source>
</reference>
<evidence type="ECO:0000313" key="2">
    <source>
        <dbReference type="EMBL" id="BAC34802.1"/>
    </source>
</evidence>
<organism evidence="2">
    <name type="scientific">Mus musculus</name>
    <name type="common">Mouse</name>
    <dbReference type="NCBI Taxonomy" id="10090"/>
    <lineage>
        <taxon>Eukaryota</taxon>
        <taxon>Metazoa</taxon>
        <taxon>Chordata</taxon>
        <taxon>Craniata</taxon>
        <taxon>Vertebrata</taxon>
        <taxon>Euteleostomi</taxon>
        <taxon>Mammalia</taxon>
        <taxon>Eutheria</taxon>
        <taxon>Euarchontoglires</taxon>
        <taxon>Glires</taxon>
        <taxon>Rodentia</taxon>
        <taxon>Myomorpha</taxon>
        <taxon>Muroidea</taxon>
        <taxon>Muridae</taxon>
        <taxon>Murinae</taxon>
        <taxon>Mus</taxon>
        <taxon>Mus</taxon>
    </lineage>
</organism>
<reference evidence="2" key="1">
    <citation type="journal article" date="1999" name="Methods Enzymol.">
        <title>High-efficiency full-length cDNA cloning.</title>
        <authorList>
            <person name="Carninci P."/>
            <person name="Hayashizaki Y."/>
        </authorList>
    </citation>
    <scope>NUCLEOTIDE SEQUENCE</scope>
    <source>
        <strain evidence="2">C57BL/6J</strain>
        <tissue evidence="2">Eyeball</tissue>
    </source>
</reference>
<protein>
    <submittedName>
        <fullName evidence="2">Uncharacterized protein</fullName>
    </submittedName>
</protein>
<evidence type="ECO:0000256" key="1">
    <source>
        <dbReference type="SAM" id="MobiDB-lite"/>
    </source>
</evidence>
<accession>Q8BPY7</accession>
<dbReference type="AGR" id="MGI:3641677"/>
<feature type="region of interest" description="Disordered" evidence="1">
    <location>
        <begin position="103"/>
        <end position="132"/>
    </location>
</feature>
<reference evidence="2" key="6">
    <citation type="journal article" date="2002" name="Nature">
        <title>Analysis of the mouse transcriptome based on functional annotation of 60,770 full-length cDNAs.</title>
        <authorList>
            <consortium name="The FANTOM Consortium and the RIKEN Genome Exploration Research Group Phase I and II Team"/>
        </authorList>
    </citation>
    <scope>NUCLEOTIDE SEQUENCE</scope>
    <source>
        <strain evidence="2">C57BL/6J</strain>
        <tissue evidence="2">Eyeball</tissue>
    </source>
</reference>
<reference evidence="2" key="8">
    <citation type="journal article" date="2005" name="Science">
        <title>Antisense Transcription in the Mammalian Transcriptome.</title>
        <authorList>
            <consortium name="RIKEN Genome Exploration Research Group and Genome Science Group (Genome Network Project Core Group) and the FANTOM Consortium"/>
        </authorList>
    </citation>
    <scope>NUCLEOTIDE SEQUENCE</scope>
    <source>
        <strain evidence="2">C57BL/6J</strain>
        <tissue evidence="2">Eyeball</tissue>
    </source>
</reference>
<name>Q8BPY7_MOUSE</name>
<reference evidence="2" key="2">
    <citation type="journal article" date="2000" name="Genome Res.">
        <title>Normalization and subtraction of cap-trapper-selected cDNAs to prepare full-length cDNA libraries for rapid discovery of new genes.</title>
        <authorList>
            <person name="Carninci P."/>
            <person name="Shibata Y."/>
            <person name="Hayatsu N."/>
            <person name="Sugahara Y."/>
            <person name="Shibata K."/>
            <person name="Itoh M."/>
            <person name="Konno H."/>
            <person name="Okazaki Y."/>
            <person name="Muramatsu M."/>
            <person name="Hayashizaki Y."/>
        </authorList>
    </citation>
    <scope>NUCLEOTIDE SEQUENCE</scope>
    <source>
        <strain evidence="2">C57BL/6J</strain>
        <tissue evidence="2">Eyeball</tissue>
    </source>
</reference>
<reference evidence="2" key="7">
    <citation type="journal article" date="2005" name="Science">
        <title>The Transcriptional Landscape of the Mammalian Genome.</title>
        <authorList>
            <consortium name="The FANTOM Consortium"/>
            <consortium name="Riken Genome Exploration Research Group and Genome Science Group (Genome Network Project Core Group)"/>
        </authorList>
    </citation>
    <scope>NUCLEOTIDE SEQUENCE</scope>
    <source>
        <strain evidence="2">C57BL/6J</strain>
        <tissue evidence="2">Eyeball</tissue>
    </source>
</reference>
<evidence type="ECO:0000313" key="3">
    <source>
        <dbReference type="MGI" id="MGI:3641677"/>
    </source>
</evidence>
<dbReference type="MGI" id="MGI:3641677">
    <property type="gene designation" value="Gm10091"/>
</dbReference>
<proteinExistence type="evidence at transcript level"/>
<reference evidence="2" key="5">
    <citation type="submission" date="2001-07" db="EMBL/GenBank/DDBJ databases">
        <authorList>
            <person name="Adachi J."/>
            <person name="Aizawa K."/>
            <person name="Akimura T."/>
            <person name="Arakawa T."/>
            <person name="Bono H."/>
            <person name="Carninci P."/>
            <person name="Fukuda S."/>
            <person name="Furuno M."/>
            <person name="Hanagaki T."/>
            <person name="Hara A."/>
            <person name="Hashizume W."/>
            <person name="Hayashida K."/>
            <person name="Hayatsu N."/>
            <person name="Hiramoto K."/>
            <person name="Hiraoka T."/>
            <person name="Hirozane T."/>
            <person name="Hori F."/>
            <person name="Imotani K."/>
            <person name="Ishii Y."/>
            <person name="Itoh M."/>
            <person name="Kagawa I."/>
            <person name="Kasukawa T."/>
            <person name="Katoh H."/>
            <person name="Kawai J."/>
            <person name="Kojima Y."/>
            <person name="Kondo S."/>
            <person name="Konno H."/>
            <person name="Kouda M."/>
            <person name="Koya S."/>
            <person name="Kurihara C."/>
            <person name="Matsuyama T."/>
            <person name="Miyazaki A."/>
            <person name="Murata M."/>
            <person name="Nakamura M."/>
            <person name="Nishi K."/>
            <person name="Nomura K."/>
            <person name="Numazaki R."/>
            <person name="Ohno M."/>
            <person name="Ohsato N."/>
            <person name="Okazaki Y."/>
            <person name="Saito R."/>
            <person name="Saitoh H."/>
            <person name="Sakai C."/>
            <person name="Sakai K."/>
            <person name="Sakazume N."/>
            <person name="Sano H."/>
            <person name="Sasaki D."/>
            <person name="Shibata K."/>
            <person name="Shinagawa A."/>
            <person name="Shiraki T."/>
            <person name="Sogabe Y."/>
            <person name="Tagami M."/>
            <person name="Tagawa A."/>
            <person name="Takahashi F."/>
            <person name="Takaku-Akahira S."/>
            <person name="Takeda Y."/>
            <person name="Tanaka T."/>
            <person name="Tomaru A."/>
            <person name="Toya T."/>
            <person name="Yasunishi A."/>
            <person name="Muramatsu M."/>
            <person name="Hayashizaki Y."/>
        </authorList>
    </citation>
    <scope>NUCLEOTIDE SEQUENCE</scope>
    <source>
        <strain evidence="2">C57BL/6J</strain>
        <tissue evidence="2">Eyeball</tissue>
    </source>
</reference>
<reference evidence="2" key="3">
    <citation type="journal article" date="2000" name="Genome Res.">
        <title>RIKEN integrated sequence analysis (RISA) system--384-format sequencing pipeline with 384 multicapillary sequencer.</title>
        <authorList>
            <person name="Shibata K."/>
            <person name="Itoh M."/>
            <person name="Aizawa K."/>
            <person name="Nagaoka S."/>
            <person name="Sasaki N."/>
            <person name="Carninci P."/>
            <person name="Konno H."/>
            <person name="Akiyama J."/>
            <person name="Nishi K."/>
            <person name="Kitsunai T."/>
            <person name="Tashiro H."/>
            <person name="Itoh M."/>
            <person name="Sumi N."/>
            <person name="Ishii Y."/>
            <person name="Nakamura S."/>
            <person name="Hazama M."/>
            <person name="Nishine T."/>
            <person name="Harada A."/>
            <person name="Yamamoto R."/>
            <person name="Matsumoto H."/>
            <person name="Sakaguchi S."/>
            <person name="Ikegami T."/>
            <person name="Kashiwagi K."/>
            <person name="Fujiwake S."/>
            <person name="Inoue K."/>
            <person name="Togawa Y."/>
            <person name="Izawa M."/>
            <person name="Ohara E."/>
            <person name="Watahiki M."/>
            <person name="Yoneda Y."/>
            <person name="Ishikawa T."/>
            <person name="Ozawa K."/>
            <person name="Tanaka T."/>
            <person name="Matsuura S."/>
            <person name="Kawai J."/>
            <person name="Okazaki Y."/>
            <person name="Muramatsu M."/>
            <person name="Inoue Y."/>
            <person name="Kira A."/>
            <person name="Hayashizaki Y."/>
        </authorList>
    </citation>
    <scope>NUCLEOTIDE SEQUENCE</scope>
    <source>
        <strain evidence="2">C57BL/6J</strain>
        <tissue evidence="2">Eyeball</tissue>
    </source>
</reference>